<keyword evidence="3" id="KW-0436">Ligase</keyword>
<proteinExistence type="predicted"/>
<dbReference type="InterPro" id="IPR045851">
    <property type="entry name" value="AMP-bd_C_sf"/>
</dbReference>
<evidence type="ECO:0000259" key="1">
    <source>
        <dbReference type="Pfam" id="PF00501"/>
    </source>
</evidence>
<feature type="domain" description="AMP-binding enzyme C-terminal" evidence="2">
    <location>
        <begin position="406"/>
        <end position="481"/>
    </location>
</feature>
<keyword evidence="4" id="KW-1185">Reference proteome</keyword>
<feature type="domain" description="AMP-dependent synthetase/ligase" evidence="1">
    <location>
        <begin position="12"/>
        <end position="356"/>
    </location>
</feature>
<evidence type="ECO:0000313" key="4">
    <source>
        <dbReference type="Proteomes" id="UP001601992"/>
    </source>
</evidence>
<dbReference type="RefSeq" id="WP_040825129.1">
    <property type="nucleotide sequence ID" value="NZ_JBIAQY010000009.1"/>
</dbReference>
<dbReference type="Pfam" id="PF00501">
    <property type="entry name" value="AMP-binding"/>
    <property type="match status" value="1"/>
</dbReference>
<dbReference type="InterPro" id="IPR042099">
    <property type="entry name" value="ANL_N_sf"/>
</dbReference>
<dbReference type="PANTHER" id="PTHR43767">
    <property type="entry name" value="LONG-CHAIN-FATTY-ACID--COA LIGASE"/>
    <property type="match status" value="1"/>
</dbReference>
<dbReference type="GO" id="GO:0016874">
    <property type="term" value="F:ligase activity"/>
    <property type="evidence" value="ECO:0007669"/>
    <property type="project" value="UniProtKB-KW"/>
</dbReference>
<evidence type="ECO:0000259" key="2">
    <source>
        <dbReference type="Pfam" id="PF13193"/>
    </source>
</evidence>
<dbReference type="PANTHER" id="PTHR43767:SF1">
    <property type="entry name" value="NONRIBOSOMAL PEPTIDE SYNTHASE PES1 (EUROFUNG)-RELATED"/>
    <property type="match status" value="1"/>
</dbReference>
<dbReference type="SUPFAM" id="SSF56801">
    <property type="entry name" value="Acetyl-CoA synthetase-like"/>
    <property type="match status" value="1"/>
</dbReference>
<dbReference type="PROSITE" id="PS00455">
    <property type="entry name" value="AMP_BINDING"/>
    <property type="match status" value="1"/>
</dbReference>
<comment type="caution">
    <text evidence="3">The sequence shown here is derived from an EMBL/GenBank/DDBJ whole genome shotgun (WGS) entry which is preliminary data.</text>
</comment>
<protein>
    <submittedName>
        <fullName evidence="3">Long-chain fatty acid--CoA ligase</fullName>
    </submittedName>
</protein>
<dbReference type="InterPro" id="IPR050237">
    <property type="entry name" value="ATP-dep_AMP-bd_enzyme"/>
</dbReference>
<evidence type="ECO:0000313" key="3">
    <source>
        <dbReference type="EMBL" id="MFF3571098.1"/>
    </source>
</evidence>
<gene>
    <name evidence="3" type="ORF">ACFYXQ_25295</name>
</gene>
<organism evidence="3 4">
    <name type="scientific">Nocardia jiangxiensis</name>
    <dbReference type="NCBI Taxonomy" id="282685"/>
    <lineage>
        <taxon>Bacteria</taxon>
        <taxon>Bacillati</taxon>
        <taxon>Actinomycetota</taxon>
        <taxon>Actinomycetes</taxon>
        <taxon>Mycobacteriales</taxon>
        <taxon>Nocardiaceae</taxon>
        <taxon>Nocardia</taxon>
    </lineage>
</organism>
<dbReference type="InterPro" id="IPR025110">
    <property type="entry name" value="AMP-bd_C"/>
</dbReference>
<dbReference type="EMBL" id="JBIAQY010000009">
    <property type="protein sequence ID" value="MFF3571098.1"/>
    <property type="molecule type" value="Genomic_DNA"/>
</dbReference>
<dbReference type="Proteomes" id="UP001601992">
    <property type="component" value="Unassembled WGS sequence"/>
</dbReference>
<dbReference type="Pfam" id="PF13193">
    <property type="entry name" value="AMP-binding_C"/>
    <property type="match status" value="1"/>
</dbReference>
<accession>A0ABW6S482</accession>
<dbReference type="NCBIfam" id="NF004837">
    <property type="entry name" value="PRK06187.1"/>
    <property type="match status" value="1"/>
</dbReference>
<dbReference type="Gene3D" id="3.40.50.12780">
    <property type="entry name" value="N-terminal domain of ligase-like"/>
    <property type="match status" value="1"/>
</dbReference>
<dbReference type="CDD" id="cd17631">
    <property type="entry name" value="FACL_FadD13-like"/>
    <property type="match status" value="1"/>
</dbReference>
<dbReference type="Gene3D" id="3.30.300.30">
    <property type="match status" value="1"/>
</dbReference>
<sequence>MRNRGLGSWPARRARMTPDAVAVIGAGRSITFAQLYRRVARVCGELRAAGVRAGDRIVYLGPNHPAYLELLFAAGALGAVFVPVNFRSAATEIDYILGDCGARVLCHTEPYRDVVGELTVEVRTICVAADEVLEDDALVPDEPIDLEDPCIIMYTSGTTGRPKGAVLTHGNLTWNCLNVLVESDIAADEVALVSAPLFHAAALGMLCLPVLLKGGCVVLLEKFDPAVVFDALERHRVTRMFGVPAMYDALAALDRWDTADLSSIRVLLCGGAPVPHNTIRRYLTRGLTFVQGYGMTEASPGALLLDPAHAQTKAGSAGVPSFFSDVRVVDERGEPVADGERGEVIVSGPNVMSGYWNRPAETAEVLREGWFHSGDVATVDADGYVYIVDRMKDVIISGGENIYPAEVENVLTAHPAVASCAVIGVPDERWGEIGRAVVVLADGQEVDPQTLLTFARERLAGYKVPRSVHFVGELPRGGSGKVLKSVVRDLYG</sequence>
<dbReference type="InterPro" id="IPR000873">
    <property type="entry name" value="AMP-dep_synth/lig_dom"/>
</dbReference>
<dbReference type="InterPro" id="IPR020845">
    <property type="entry name" value="AMP-binding_CS"/>
</dbReference>
<reference evidence="3 4" key="1">
    <citation type="submission" date="2024-10" db="EMBL/GenBank/DDBJ databases">
        <title>The Natural Products Discovery Center: Release of the First 8490 Sequenced Strains for Exploring Actinobacteria Biosynthetic Diversity.</title>
        <authorList>
            <person name="Kalkreuter E."/>
            <person name="Kautsar S.A."/>
            <person name="Yang D."/>
            <person name="Bader C.D."/>
            <person name="Teijaro C.N."/>
            <person name="Fluegel L."/>
            <person name="Davis C.M."/>
            <person name="Simpson J.R."/>
            <person name="Lauterbach L."/>
            <person name="Steele A.D."/>
            <person name="Gui C."/>
            <person name="Meng S."/>
            <person name="Li G."/>
            <person name="Viehrig K."/>
            <person name="Ye F."/>
            <person name="Su P."/>
            <person name="Kiefer A.F."/>
            <person name="Nichols A."/>
            <person name="Cepeda A.J."/>
            <person name="Yan W."/>
            <person name="Fan B."/>
            <person name="Jiang Y."/>
            <person name="Adhikari A."/>
            <person name="Zheng C.-J."/>
            <person name="Schuster L."/>
            <person name="Cowan T.M."/>
            <person name="Smanski M.J."/>
            <person name="Chevrette M.G."/>
            <person name="De Carvalho L.P.S."/>
            <person name="Shen B."/>
        </authorList>
    </citation>
    <scope>NUCLEOTIDE SEQUENCE [LARGE SCALE GENOMIC DNA]</scope>
    <source>
        <strain evidence="3 4">NPDC002593</strain>
    </source>
</reference>
<name>A0ABW6S482_9NOCA</name>